<proteinExistence type="predicted"/>
<evidence type="ECO:0000313" key="1">
    <source>
        <dbReference type="EMBL" id="TFK41284.1"/>
    </source>
</evidence>
<organism evidence="1 2">
    <name type="scientific">Crucibulum laeve</name>
    <dbReference type="NCBI Taxonomy" id="68775"/>
    <lineage>
        <taxon>Eukaryota</taxon>
        <taxon>Fungi</taxon>
        <taxon>Dikarya</taxon>
        <taxon>Basidiomycota</taxon>
        <taxon>Agaricomycotina</taxon>
        <taxon>Agaricomycetes</taxon>
        <taxon>Agaricomycetidae</taxon>
        <taxon>Agaricales</taxon>
        <taxon>Agaricineae</taxon>
        <taxon>Nidulariaceae</taxon>
        <taxon>Crucibulum</taxon>
    </lineage>
</organism>
<dbReference type="STRING" id="68775.A0A5C3M752"/>
<dbReference type="EMBL" id="ML213595">
    <property type="protein sequence ID" value="TFK41284.1"/>
    <property type="molecule type" value="Genomic_DNA"/>
</dbReference>
<dbReference type="Proteomes" id="UP000308652">
    <property type="component" value="Unassembled WGS sequence"/>
</dbReference>
<evidence type="ECO:0000313" key="2">
    <source>
        <dbReference type="Proteomes" id="UP000308652"/>
    </source>
</evidence>
<sequence>MGISSFPCRKCGTSSKDYILTQISELDAFTLYDNDDPRVLLADVDTKTTQIETLLASLARQRTALKKRINQLDAPVIRILPAEVISEIFTFFSPPLSFNDPCSLNPVTRSLFLGSVCKIWREIAWSTPRLWNSVHLELSRDRLLSQELILDQWLSRAGSLPLSIRITCESSESMHWDLTPPTAIMEKVMLHAGRCHTLDFRLPLSTVDCLRSATGHFTTLTSLSILPPGGQTARSRKTDAFSIAPQLQHVKLYSIYLSATVLPWENVTHFEARHFYVDECLEVLRRAPNLVRCEFPTIVDGDDSYSITKAPIFLPHLRKLLLGVERRAEIAIIFDLITAPGLVDLQLNIIKCEIPHDSFTSFLDRSTCPLQRLSLLAPTLSHSQWMQYFQALPSLVHLQLDVSSLVEPISEALNNQSLLALTLPACSVSSTTSVLLPKLQTLEYSGPRFFTFRSLETVLRSRWDTYLLKSVSLALFALSTHEDKDLVSEIKSSLVKLQELGMKLTIFEGGVDVLTGASGIV</sequence>
<dbReference type="AlphaFoldDB" id="A0A5C3M752"/>
<reference evidence="1 2" key="1">
    <citation type="journal article" date="2019" name="Nat. Ecol. Evol.">
        <title>Megaphylogeny resolves global patterns of mushroom evolution.</title>
        <authorList>
            <person name="Varga T."/>
            <person name="Krizsan K."/>
            <person name="Foldi C."/>
            <person name="Dima B."/>
            <person name="Sanchez-Garcia M."/>
            <person name="Sanchez-Ramirez S."/>
            <person name="Szollosi G.J."/>
            <person name="Szarkandi J.G."/>
            <person name="Papp V."/>
            <person name="Albert L."/>
            <person name="Andreopoulos W."/>
            <person name="Angelini C."/>
            <person name="Antonin V."/>
            <person name="Barry K.W."/>
            <person name="Bougher N.L."/>
            <person name="Buchanan P."/>
            <person name="Buyck B."/>
            <person name="Bense V."/>
            <person name="Catcheside P."/>
            <person name="Chovatia M."/>
            <person name="Cooper J."/>
            <person name="Damon W."/>
            <person name="Desjardin D."/>
            <person name="Finy P."/>
            <person name="Geml J."/>
            <person name="Haridas S."/>
            <person name="Hughes K."/>
            <person name="Justo A."/>
            <person name="Karasinski D."/>
            <person name="Kautmanova I."/>
            <person name="Kiss B."/>
            <person name="Kocsube S."/>
            <person name="Kotiranta H."/>
            <person name="LaButti K.M."/>
            <person name="Lechner B.E."/>
            <person name="Liimatainen K."/>
            <person name="Lipzen A."/>
            <person name="Lukacs Z."/>
            <person name="Mihaltcheva S."/>
            <person name="Morgado L.N."/>
            <person name="Niskanen T."/>
            <person name="Noordeloos M.E."/>
            <person name="Ohm R.A."/>
            <person name="Ortiz-Santana B."/>
            <person name="Ovrebo C."/>
            <person name="Racz N."/>
            <person name="Riley R."/>
            <person name="Savchenko A."/>
            <person name="Shiryaev A."/>
            <person name="Soop K."/>
            <person name="Spirin V."/>
            <person name="Szebenyi C."/>
            <person name="Tomsovsky M."/>
            <person name="Tulloss R.E."/>
            <person name="Uehling J."/>
            <person name="Grigoriev I.V."/>
            <person name="Vagvolgyi C."/>
            <person name="Papp T."/>
            <person name="Martin F.M."/>
            <person name="Miettinen O."/>
            <person name="Hibbett D.S."/>
            <person name="Nagy L.G."/>
        </authorList>
    </citation>
    <scope>NUCLEOTIDE SEQUENCE [LARGE SCALE GENOMIC DNA]</scope>
    <source>
        <strain evidence="1 2">CBS 166.37</strain>
    </source>
</reference>
<keyword evidence="2" id="KW-1185">Reference proteome</keyword>
<dbReference type="OrthoDB" id="2909959at2759"/>
<gene>
    <name evidence="1" type="ORF">BDQ12DRAFT_433445</name>
</gene>
<protein>
    <submittedName>
        <fullName evidence="1">Uncharacterized protein</fullName>
    </submittedName>
</protein>
<dbReference type="Gene3D" id="1.20.1280.50">
    <property type="match status" value="1"/>
</dbReference>
<accession>A0A5C3M752</accession>
<dbReference type="SUPFAM" id="SSF52058">
    <property type="entry name" value="L domain-like"/>
    <property type="match status" value="1"/>
</dbReference>
<name>A0A5C3M752_9AGAR</name>